<gene>
    <name evidence="1" type="ORF">SAMN05421538_103224</name>
</gene>
<dbReference type="STRING" id="591205.SAMN05421538_103224"/>
<accession>A0A1G6ZE85</accession>
<protein>
    <submittedName>
        <fullName evidence="1">Uncharacterized protein</fullName>
    </submittedName>
</protein>
<dbReference type="Proteomes" id="UP000199344">
    <property type="component" value="Unassembled WGS sequence"/>
</dbReference>
<evidence type="ECO:0000313" key="2">
    <source>
        <dbReference type="Proteomes" id="UP000199344"/>
    </source>
</evidence>
<keyword evidence="2" id="KW-1185">Reference proteome</keyword>
<dbReference type="EMBL" id="FNAH01000003">
    <property type="protein sequence ID" value="SDE00507.1"/>
    <property type="molecule type" value="Genomic_DNA"/>
</dbReference>
<organism evidence="1 2">
    <name type="scientific">Paracoccus isoporae</name>
    <dbReference type="NCBI Taxonomy" id="591205"/>
    <lineage>
        <taxon>Bacteria</taxon>
        <taxon>Pseudomonadati</taxon>
        <taxon>Pseudomonadota</taxon>
        <taxon>Alphaproteobacteria</taxon>
        <taxon>Rhodobacterales</taxon>
        <taxon>Paracoccaceae</taxon>
        <taxon>Paracoccus</taxon>
    </lineage>
</organism>
<proteinExistence type="predicted"/>
<evidence type="ECO:0000313" key="1">
    <source>
        <dbReference type="EMBL" id="SDE00507.1"/>
    </source>
</evidence>
<dbReference type="AlphaFoldDB" id="A0A1G6ZE85"/>
<reference evidence="1 2" key="1">
    <citation type="submission" date="2016-10" db="EMBL/GenBank/DDBJ databases">
        <authorList>
            <person name="de Groot N.N."/>
        </authorList>
    </citation>
    <scope>NUCLEOTIDE SEQUENCE [LARGE SCALE GENOMIC DNA]</scope>
    <source>
        <strain evidence="1 2">DSM 22220</strain>
    </source>
</reference>
<dbReference type="RefSeq" id="WP_090522380.1">
    <property type="nucleotide sequence ID" value="NZ_FNAH01000003.1"/>
</dbReference>
<name>A0A1G6ZE85_9RHOB</name>
<sequence length="66" mass="7272">MARREDGDAAATGTEDDRARFEAALHADGIVLDDRDTTAALRVYTGLRRAAELLLADELTRDDEPR</sequence>